<dbReference type="AlphaFoldDB" id="A0AAD9Y3R8"/>
<evidence type="ECO:0000313" key="2">
    <source>
        <dbReference type="EMBL" id="KAK2734230.1"/>
    </source>
</evidence>
<feature type="region of interest" description="Disordered" evidence="1">
    <location>
        <begin position="211"/>
        <end position="239"/>
    </location>
</feature>
<feature type="compositionally biased region" description="Polar residues" evidence="1">
    <location>
        <begin position="471"/>
        <end position="483"/>
    </location>
</feature>
<proteinExistence type="predicted"/>
<protein>
    <recommendedName>
        <fullName evidence="4">Protein kinase domain-containing protein</fullName>
    </recommendedName>
</protein>
<dbReference type="InterPro" id="IPR052396">
    <property type="entry name" value="Meiotic_Drive_Suppr_Kinase"/>
</dbReference>
<feature type="region of interest" description="Disordered" evidence="1">
    <location>
        <begin position="413"/>
        <end position="507"/>
    </location>
</feature>
<sequence>MEAELARLRRQLHEADRRLEEEQRRREEADRRREEEQQQREQEQRRREEAEELAKTSQPQTLQAYLEACHSLSLAIQIVTDRSLTTQGDTTNPTGRIFPRRIIPWDDFATTQEGIWAKLPPGAPFSSQPLFPSQHQLDYVMTLLSPISSEIGLRNFERDTVENTVQKLIDEAYKNPRLRDGLGLQGTVTFESHTNLGETDDSLSEHLDRISIERDDTSQPASASRPPSRKPRRRVRGKGNRADQFCIYRTSDGRNIPALAIEYKAPHKLGRNEVVTGLVSEIQPERDVINKNGEGFAFASKVLTAAVVTQLYSYMIGKGIQYGYVCTGEAFVFLHIPNDPATVYYYVCVPNLDVLDDDENRLHRTAVAQVFAFIIQALRAEPPPTSWHDAAAALDTWAVEYDDVLRNIPESVRKGKEARASPYKPQRWRGFKRSPIQTRSRCKQPDVNASRRNSNDSDDDEENPPSPTPNRSNKTAVTLSTGAGSAREYSHRRARQEGQGKQHSIQDRPFCTSDCLRGLAYGGPVDKTCPNFKDHGYQHIDRDKFLQLIRTQLAEDRGSNADATPLYLAGRIGALFKVRLSSCGYTLVAKGVERVDLVRLQHENDLYYRLKPVQGTCVPVCLGRVDLVLPYYYDSGVFEHFLFLSWAGQPLFDAVHQITDANIINKVSAAYKEIHKLHVLHKDAEPRNIVYEEGTGKVMIVDFERAEFRGRQPLSSLSPNAQHQRKQQRIQKQGKDDFVTERESVIQSVARLMSHTSFLSNH</sequence>
<evidence type="ECO:0008006" key="4">
    <source>
        <dbReference type="Google" id="ProtNLM"/>
    </source>
</evidence>
<dbReference type="Gene3D" id="1.10.510.10">
    <property type="entry name" value="Transferase(Phosphotransferase) domain 1"/>
    <property type="match status" value="1"/>
</dbReference>
<dbReference type="InterPro" id="IPR011009">
    <property type="entry name" value="Kinase-like_dom_sf"/>
</dbReference>
<dbReference type="SUPFAM" id="SSF56112">
    <property type="entry name" value="Protein kinase-like (PK-like)"/>
    <property type="match status" value="1"/>
</dbReference>
<evidence type="ECO:0000256" key="1">
    <source>
        <dbReference type="SAM" id="MobiDB-lite"/>
    </source>
</evidence>
<gene>
    <name evidence="2" type="ORF">CKAH01_18983</name>
</gene>
<reference evidence="2" key="1">
    <citation type="submission" date="2023-02" db="EMBL/GenBank/DDBJ databases">
        <title>Colletotrichum kahawae CIFC_Que2 genome sequencing and assembly.</title>
        <authorList>
            <person name="Baroncelli R."/>
        </authorList>
    </citation>
    <scope>NUCLEOTIDE SEQUENCE</scope>
    <source>
        <strain evidence="2">CIFC_Que2</strain>
    </source>
</reference>
<organism evidence="2 3">
    <name type="scientific">Colletotrichum kahawae</name>
    <name type="common">Coffee berry disease fungus</name>
    <dbReference type="NCBI Taxonomy" id="34407"/>
    <lineage>
        <taxon>Eukaryota</taxon>
        <taxon>Fungi</taxon>
        <taxon>Dikarya</taxon>
        <taxon>Ascomycota</taxon>
        <taxon>Pezizomycotina</taxon>
        <taxon>Sordariomycetes</taxon>
        <taxon>Hypocreomycetidae</taxon>
        <taxon>Glomerellales</taxon>
        <taxon>Glomerellaceae</taxon>
        <taxon>Colletotrichum</taxon>
        <taxon>Colletotrichum gloeosporioides species complex</taxon>
    </lineage>
</organism>
<comment type="caution">
    <text evidence="2">The sequence shown here is derived from an EMBL/GenBank/DDBJ whole genome shotgun (WGS) entry which is preliminary data.</text>
</comment>
<evidence type="ECO:0000313" key="3">
    <source>
        <dbReference type="Proteomes" id="UP001281614"/>
    </source>
</evidence>
<dbReference type="Proteomes" id="UP001281614">
    <property type="component" value="Unassembled WGS sequence"/>
</dbReference>
<accession>A0AAD9Y3R8</accession>
<feature type="region of interest" description="Disordered" evidence="1">
    <location>
        <begin position="713"/>
        <end position="737"/>
    </location>
</feature>
<keyword evidence="3" id="KW-1185">Reference proteome</keyword>
<feature type="compositionally biased region" description="Basic residues" evidence="1">
    <location>
        <begin position="227"/>
        <end position="239"/>
    </location>
</feature>
<feature type="region of interest" description="Disordered" evidence="1">
    <location>
        <begin position="1"/>
        <end position="60"/>
    </location>
</feature>
<feature type="compositionally biased region" description="Basic and acidic residues" evidence="1">
    <location>
        <begin position="488"/>
        <end position="506"/>
    </location>
</feature>
<dbReference type="PANTHER" id="PTHR37171:SF1">
    <property type="entry name" value="SERINE_THREONINE-PROTEIN KINASE YRZF-RELATED"/>
    <property type="match status" value="1"/>
</dbReference>
<dbReference type="EMBL" id="VYYT01000472">
    <property type="protein sequence ID" value="KAK2734230.1"/>
    <property type="molecule type" value="Genomic_DNA"/>
</dbReference>
<name>A0AAD9Y3R8_COLKA</name>
<dbReference type="PANTHER" id="PTHR37171">
    <property type="entry name" value="SERINE/THREONINE-PROTEIN KINASE YRZF-RELATED"/>
    <property type="match status" value="1"/>
</dbReference>
<feature type="compositionally biased region" description="Basic and acidic residues" evidence="1">
    <location>
        <begin position="1"/>
        <end position="54"/>
    </location>
</feature>